<accession>A0ACB0IZ13</accession>
<keyword evidence="2" id="KW-1185">Reference proteome</keyword>
<protein>
    <submittedName>
        <fullName evidence="1">Uncharacterized protein</fullName>
    </submittedName>
</protein>
<gene>
    <name evidence="1" type="ORF">MILVUS5_LOCUS7306</name>
</gene>
<reference evidence="1" key="1">
    <citation type="submission" date="2023-10" db="EMBL/GenBank/DDBJ databases">
        <authorList>
            <person name="Rodriguez Cubillos JULIANA M."/>
            <person name="De Vega J."/>
        </authorList>
    </citation>
    <scope>NUCLEOTIDE SEQUENCE</scope>
</reference>
<sequence length="166" mass="18986">MVLSGINGEGTLQQQYLAEDAIDHKIHNPPHFNTTYISLTPAEADLFYLKQQLKRAPNGTEDQVKAQKALDAEIAKRKREDHNILLIWNRLFGKDTTFDMLAPPIRPRTIDEYNCYFMLRKNYNHHCGVLSIYGSKYGRTFANICGAGFSMEHMIEAISHTCPLKN</sequence>
<evidence type="ECO:0000313" key="2">
    <source>
        <dbReference type="Proteomes" id="UP001177021"/>
    </source>
</evidence>
<dbReference type="EMBL" id="CASHSV030000013">
    <property type="protein sequence ID" value="CAJ2636867.1"/>
    <property type="molecule type" value="Genomic_DNA"/>
</dbReference>
<dbReference type="Proteomes" id="UP001177021">
    <property type="component" value="Unassembled WGS sequence"/>
</dbReference>
<proteinExistence type="predicted"/>
<organism evidence="1 2">
    <name type="scientific">Trifolium pratense</name>
    <name type="common">Red clover</name>
    <dbReference type="NCBI Taxonomy" id="57577"/>
    <lineage>
        <taxon>Eukaryota</taxon>
        <taxon>Viridiplantae</taxon>
        <taxon>Streptophyta</taxon>
        <taxon>Embryophyta</taxon>
        <taxon>Tracheophyta</taxon>
        <taxon>Spermatophyta</taxon>
        <taxon>Magnoliopsida</taxon>
        <taxon>eudicotyledons</taxon>
        <taxon>Gunneridae</taxon>
        <taxon>Pentapetalae</taxon>
        <taxon>rosids</taxon>
        <taxon>fabids</taxon>
        <taxon>Fabales</taxon>
        <taxon>Fabaceae</taxon>
        <taxon>Papilionoideae</taxon>
        <taxon>50 kb inversion clade</taxon>
        <taxon>NPAAA clade</taxon>
        <taxon>Hologalegina</taxon>
        <taxon>IRL clade</taxon>
        <taxon>Trifolieae</taxon>
        <taxon>Trifolium</taxon>
    </lineage>
</organism>
<comment type="caution">
    <text evidence="1">The sequence shown here is derived from an EMBL/GenBank/DDBJ whole genome shotgun (WGS) entry which is preliminary data.</text>
</comment>
<name>A0ACB0IZ13_TRIPR</name>
<evidence type="ECO:0000313" key="1">
    <source>
        <dbReference type="EMBL" id="CAJ2636867.1"/>
    </source>
</evidence>